<dbReference type="AlphaFoldDB" id="A0A1X6N153"/>
<comment type="catalytic activity">
    <reaction evidence="7">
        <text>L-threonyl-[protein] + ATP = O-phospho-L-threonyl-[protein] + ADP + H(+)</text>
        <dbReference type="Rhea" id="RHEA:46608"/>
        <dbReference type="Rhea" id="RHEA-COMP:11060"/>
        <dbReference type="Rhea" id="RHEA-COMP:11605"/>
        <dbReference type="ChEBI" id="CHEBI:15378"/>
        <dbReference type="ChEBI" id="CHEBI:30013"/>
        <dbReference type="ChEBI" id="CHEBI:30616"/>
        <dbReference type="ChEBI" id="CHEBI:61977"/>
        <dbReference type="ChEBI" id="CHEBI:456216"/>
        <dbReference type="EC" id="2.7.11.1"/>
    </reaction>
</comment>
<reference evidence="10 11" key="1">
    <citation type="submission" date="2017-04" db="EMBL/GenBank/DDBJ databases">
        <title>Genome Sequence of the Model Brown-Rot Fungus Postia placenta SB12.</title>
        <authorList>
            <consortium name="DOE Joint Genome Institute"/>
            <person name="Gaskell J."/>
            <person name="Kersten P."/>
            <person name="Larrondo L.F."/>
            <person name="Canessa P."/>
            <person name="Martinez D."/>
            <person name="Hibbett D."/>
            <person name="Schmoll M."/>
            <person name="Kubicek C.P."/>
            <person name="Martinez A.T."/>
            <person name="Yadav J."/>
            <person name="Master E."/>
            <person name="Magnuson J.K."/>
            <person name="James T."/>
            <person name="Yaver D."/>
            <person name="Berka R."/>
            <person name="Labutti K."/>
            <person name="Lipzen A."/>
            <person name="Aerts A."/>
            <person name="Barry K."/>
            <person name="Henrissat B."/>
            <person name="Blanchette R."/>
            <person name="Grigoriev I."/>
            <person name="Cullen D."/>
        </authorList>
    </citation>
    <scope>NUCLEOTIDE SEQUENCE [LARGE SCALE GENOMIC DNA]</scope>
    <source>
        <strain evidence="10 11">MAD-698-R-SB12</strain>
    </source>
</reference>
<evidence type="ECO:0000256" key="2">
    <source>
        <dbReference type="ARBA" id="ARBA00022527"/>
    </source>
</evidence>
<keyword evidence="4" id="KW-0547">Nucleotide-binding</keyword>
<dbReference type="OrthoDB" id="68483at2759"/>
<evidence type="ECO:0000256" key="3">
    <source>
        <dbReference type="ARBA" id="ARBA00022679"/>
    </source>
</evidence>
<dbReference type="Pfam" id="PF00069">
    <property type="entry name" value="Pkinase"/>
    <property type="match status" value="1"/>
</dbReference>
<evidence type="ECO:0000256" key="1">
    <source>
        <dbReference type="ARBA" id="ARBA00012513"/>
    </source>
</evidence>
<dbReference type="STRING" id="670580.A0A1X6N153"/>
<keyword evidence="6" id="KW-0067">ATP-binding</keyword>
<dbReference type="Proteomes" id="UP000194127">
    <property type="component" value="Unassembled WGS sequence"/>
</dbReference>
<evidence type="ECO:0000256" key="7">
    <source>
        <dbReference type="ARBA" id="ARBA00047899"/>
    </source>
</evidence>
<evidence type="ECO:0000313" key="10">
    <source>
        <dbReference type="EMBL" id="OSX62361.1"/>
    </source>
</evidence>
<evidence type="ECO:0000256" key="8">
    <source>
        <dbReference type="ARBA" id="ARBA00048679"/>
    </source>
</evidence>
<dbReference type="EC" id="2.7.11.1" evidence="1"/>
<comment type="catalytic activity">
    <reaction evidence="8">
        <text>L-seryl-[protein] + ATP = O-phospho-L-seryl-[protein] + ADP + H(+)</text>
        <dbReference type="Rhea" id="RHEA:17989"/>
        <dbReference type="Rhea" id="RHEA-COMP:9863"/>
        <dbReference type="Rhea" id="RHEA-COMP:11604"/>
        <dbReference type="ChEBI" id="CHEBI:15378"/>
        <dbReference type="ChEBI" id="CHEBI:29999"/>
        <dbReference type="ChEBI" id="CHEBI:30616"/>
        <dbReference type="ChEBI" id="CHEBI:83421"/>
        <dbReference type="ChEBI" id="CHEBI:456216"/>
        <dbReference type="EC" id="2.7.11.1"/>
    </reaction>
</comment>
<evidence type="ECO:0000256" key="4">
    <source>
        <dbReference type="ARBA" id="ARBA00022741"/>
    </source>
</evidence>
<dbReference type="GO" id="GO:0005524">
    <property type="term" value="F:ATP binding"/>
    <property type="evidence" value="ECO:0007669"/>
    <property type="project" value="UniProtKB-KW"/>
</dbReference>
<dbReference type="GeneID" id="36330564"/>
<keyword evidence="3" id="KW-0808">Transferase</keyword>
<proteinExistence type="predicted"/>
<dbReference type="Gene3D" id="1.10.510.10">
    <property type="entry name" value="Transferase(Phosphotransferase) domain 1"/>
    <property type="match status" value="1"/>
</dbReference>
<dbReference type="PROSITE" id="PS50011">
    <property type="entry name" value="PROTEIN_KINASE_DOM"/>
    <property type="match status" value="1"/>
</dbReference>
<evidence type="ECO:0000256" key="5">
    <source>
        <dbReference type="ARBA" id="ARBA00022777"/>
    </source>
</evidence>
<sequence>MGLKKSLTRTFTFRSRTEKPQAVTAPTVSEPSEKVFVEYIEKILASEPQIATPVLQLPDLGDLLGKGGQGRVVLVKHVITGAGYALKIIKKNNGPLNSSRRVFEEMDIIRRSALADEPWFVGLRGSFHDSDHFFLLTEYAPKGDLNMQMARGKMIPPDLVLHYSAEIIQILTVLHDSYHIIHRDFKPENLLISSTGHLILADFGISRLFRLTQSDLQRPWASSCQSTTDETVGRDTSDAERRLERERLQVTRKICGSPGYMAPELFTGPSYSYQVDVWAAGVMLYKMMVGKLPFGLDRKQSTKELYRRTTTLPLEFLLDKKHPGLSPDARDLIGKMLQRDPFQRPPARDLRAHPYFQSIDWDTIESMDNPGPGMNARVPTRKNKQPVAIPRGKAYEAADDPFPWFTWVAPNLENVADLEGLGADNDLDPNGWPAGLVQKVRNWGTTRKLI</sequence>
<dbReference type="PANTHER" id="PTHR24356">
    <property type="entry name" value="SERINE/THREONINE-PROTEIN KINASE"/>
    <property type="match status" value="1"/>
</dbReference>
<dbReference type="InterPro" id="IPR008271">
    <property type="entry name" value="Ser/Thr_kinase_AS"/>
</dbReference>
<evidence type="ECO:0000259" key="9">
    <source>
        <dbReference type="PROSITE" id="PS50011"/>
    </source>
</evidence>
<dbReference type="Gene3D" id="3.30.200.20">
    <property type="entry name" value="Phosphorylase Kinase, domain 1"/>
    <property type="match status" value="1"/>
</dbReference>
<organism evidence="10 11">
    <name type="scientific">Postia placenta MAD-698-R-SB12</name>
    <dbReference type="NCBI Taxonomy" id="670580"/>
    <lineage>
        <taxon>Eukaryota</taxon>
        <taxon>Fungi</taxon>
        <taxon>Dikarya</taxon>
        <taxon>Basidiomycota</taxon>
        <taxon>Agaricomycotina</taxon>
        <taxon>Agaricomycetes</taxon>
        <taxon>Polyporales</taxon>
        <taxon>Adustoporiaceae</taxon>
        <taxon>Rhodonia</taxon>
    </lineage>
</organism>
<accession>A0A1X6N153</accession>
<dbReference type="SUPFAM" id="SSF56112">
    <property type="entry name" value="Protein kinase-like (PK-like)"/>
    <property type="match status" value="1"/>
</dbReference>
<evidence type="ECO:0000313" key="11">
    <source>
        <dbReference type="Proteomes" id="UP000194127"/>
    </source>
</evidence>
<keyword evidence="2" id="KW-0723">Serine/threonine-protein kinase</keyword>
<dbReference type="InterPro" id="IPR000719">
    <property type="entry name" value="Prot_kinase_dom"/>
</dbReference>
<protein>
    <recommendedName>
        <fullName evidence="1">non-specific serine/threonine protein kinase</fullName>
        <ecNumber evidence="1">2.7.11.1</ecNumber>
    </recommendedName>
</protein>
<feature type="domain" description="Protein kinase" evidence="9">
    <location>
        <begin position="58"/>
        <end position="356"/>
    </location>
</feature>
<evidence type="ECO:0000256" key="6">
    <source>
        <dbReference type="ARBA" id="ARBA00022840"/>
    </source>
</evidence>
<keyword evidence="5" id="KW-0418">Kinase</keyword>
<dbReference type="EMBL" id="KZ110597">
    <property type="protein sequence ID" value="OSX62361.1"/>
    <property type="molecule type" value="Genomic_DNA"/>
</dbReference>
<dbReference type="GO" id="GO:0004674">
    <property type="term" value="F:protein serine/threonine kinase activity"/>
    <property type="evidence" value="ECO:0007669"/>
    <property type="project" value="UniProtKB-KW"/>
</dbReference>
<dbReference type="PROSITE" id="PS00108">
    <property type="entry name" value="PROTEIN_KINASE_ST"/>
    <property type="match status" value="1"/>
</dbReference>
<dbReference type="InterPro" id="IPR011009">
    <property type="entry name" value="Kinase-like_dom_sf"/>
</dbReference>
<dbReference type="InterPro" id="IPR050236">
    <property type="entry name" value="Ser_Thr_kinase_AGC"/>
</dbReference>
<name>A0A1X6N153_9APHY</name>
<gene>
    <name evidence="10" type="ORF">POSPLADRAFT_1143796</name>
</gene>
<dbReference type="RefSeq" id="XP_024339155.1">
    <property type="nucleotide sequence ID" value="XM_024485615.1"/>
</dbReference>
<dbReference type="PANTHER" id="PTHR24356:SF1">
    <property type="entry name" value="SERINE_THREONINE-PROTEIN KINASE GREATWALL"/>
    <property type="match status" value="1"/>
</dbReference>
<keyword evidence="11" id="KW-1185">Reference proteome</keyword>